<name>A0A409Y2X8_9AGAR</name>
<protein>
    <recommendedName>
        <fullName evidence="4">Protein kinase domain-containing protein</fullName>
    </recommendedName>
</protein>
<proteinExistence type="predicted"/>
<dbReference type="EMBL" id="NHYE01001261">
    <property type="protein sequence ID" value="PPQ97365.1"/>
    <property type="molecule type" value="Genomic_DNA"/>
</dbReference>
<dbReference type="InParanoid" id="A0A409Y2X8"/>
<dbReference type="Gene3D" id="3.30.200.20">
    <property type="entry name" value="Phosphorylase Kinase, domain 1"/>
    <property type="match status" value="1"/>
</dbReference>
<reference evidence="2 3" key="1">
    <citation type="journal article" date="2018" name="Evol. Lett.">
        <title>Horizontal gene cluster transfer increased hallucinogenic mushroom diversity.</title>
        <authorList>
            <person name="Reynolds H.T."/>
            <person name="Vijayakumar V."/>
            <person name="Gluck-Thaler E."/>
            <person name="Korotkin H.B."/>
            <person name="Matheny P.B."/>
            <person name="Slot J.C."/>
        </authorList>
    </citation>
    <scope>NUCLEOTIDE SEQUENCE [LARGE SCALE GENOMIC DNA]</scope>
    <source>
        <strain evidence="2 3">SRW20</strain>
    </source>
</reference>
<dbReference type="SUPFAM" id="SSF56112">
    <property type="entry name" value="Protein kinase-like (PK-like)"/>
    <property type="match status" value="1"/>
</dbReference>
<evidence type="ECO:0000256" key="1">
    <source>
        <dbReference type="SAM" id="MobiDB-lite"/>
    </source>
</evidence>
<evidence type="ECO:0000313" key="2">
    <source>
        <dbReference type="EMBL" id="PPQ97365.1"/>
    </source>
</evidence>
<keyword evidence="3" id="KW-1185">Reference proteome</keyword>
<sequence>MLQSTWRTLRRLKLVLRVVRWKKPTALENSWSFYEESVQDDVSVFNPPRPVAEEEPQSCVESAGVEVAVLDSSQVERHLATLAQSNSVEDLSSPPTPSSLHSSQIFAIPEDDSSPSEPFVTQGGWGVTLETALKHLLNDTNSCSIGCLPDPSALSLQSPSDNREGISSFDRHLDIFEISGLDDAHTPADEVDSGLALDNGEGADSWIVNETTSWDAAPPDPTIPHPLADDQGEPERSSDAEIVPNETGPSVTSIQRALFSADLQVELIGEGCSGSVYKVTRNHWLWQKRVQAVKLIYLSGEDEDDLRAYAQEVRTLKELWSHQAHRSRVDDSVLRQDDPLHGLQHIAKFSSLDKFVGLCADQYLYTIMASLDSRFTRRQ</sequence>
<gene>
    <name evidence="2" type="ORF">CVT26_006600</name>
</gene>
<dbReference type="InterPro" id="IPR011009">
    <property type="entry name" value="Kinase-like_dom_sf"/>
</dbReference>
<comment type="caution">
    <text evidence="2">The sequence shown here is derived from an EMBL/GenBank/DDBJ whole genome shotgun (WGS) entry which is preliminary data.</text>
</comment>
<evidence type="ECO:0000313" key="3">
    <source>
        <dbReference type="Proteomes" id="UP000284706"/>
    </source>
</evidence>
<organism evidence="2 3">
    <name type="scientific">Gymnopilus dilepis</name>
    <dbReference type="NCBI Taxonomy" id="231916"/>
    <lineage>
        <taxon>Eukaryota</taxon>
        <taxon>Fungi</taxon>
        <taxon>Dikarya</taxon>
        <taxon>Basidiomycota</taxon>
        <taxon>Agaricomycotina</taxon>
        <taxon>Agaricomycetes</taxon>
        <taxon>Agaricomycetidae</taxon>
        <taxon>Agaricales</taxon>
        <taxon>Agaricineae</taxon>
        <taxon>Hymenogastraceae</taxon>
        <taxon>Gymnopilus</taxon>
    </lineage>
</organism>
<accession>A0A409Y2X8</accession>
<dbReference type="AlphaFoldDB" id="A0A409Y2X8"/>
<evidence type="ECO:0008006" key="4">
    <source>
        <dbReference type="Google" id="ProtNLM"/>
    </source>
</evidence>
<feature type="region of interest" description="Disordered" evidence="1">
    <location>
        <begin position="212"/>
        <end position="249"/>
    </location>
</feature>
<dbReference type="Proteomes" id="UP000284706">
    <property type="component" value="Unassembled WGS sequence"/>
</dbReference>